<dbReference type="InterPro" id="IPR027417">
    <property type="entry name" value="P-loop_NTPase"/>
</dbReference>
<dbReference type="Proteomes" id="UP000013237">
    <property type="component" value="Unassembled WGS sequence"/>
</dbReference>
<comment type="caution">
    <text evidence="1">The sequence shown here is derived from an EMBL/GenBank/DDBJ whole genome shotgun (WGS) entry which is preliminary data.</text>
</comment>
<protein>
    <submittedName>
        <fullName evidence="1">ATPase AAA</fullName>
    </submittedName>
</protein>
<dbReference type="EMBL" id="APBQ01000217">
    <property type="protein sequence ID" value="ENY74015.1"/>
    <property type="molecule type" value="Genomic_DNA"/>
</dbReference>
<evidence type="ECO:0000313" key="1">
    <source>
        <dbReference type="EMBL" id="ENY74015.1"/>
    </source>
</evidence>
<reference evidence="1 2" key="1">
    <citation type="submission" date="2013-02" db="EMBL/GenBank/DDBJ databases">
        <title>Insights into the proteome of triclosan-resistant Pseudomonas putida TRO1, isolated from activated sludge.</title>
        <authorList>
            <person name="Lolas I.B."/>
            <person name="Almeida B."/>
            <person name="Starnawski P.M."/>
            <person name="Soenderkaer M."/>
            <person name="Nielsen K.L."/>
            <person name="Nielsen J.L."/>
        </authorList>
    </citation>
    <scope>NUCLEOTIDE SEQUENCE [LARGE SCALE GENOMIC DNA]</scope>
    <source>
        <strain evidence="1 2">TRO1</strain>
    </source>
</reference>
<organism evidence="1 2">
    <name type="scientific">Pseudomonas putida TRO1</name>
    <dbReference type="NCBI Taxonomy" id="1227924"/>
    <lineage>
        <taxon>Bacteria</taxon>
        <taxon>Pseudomonadati</taxon>
        <taxon>Pseudomonadota</taxon>
        <taxon>Gammaproteobacteria</taxon>
        <taxon>Pseudomonadales</taxon>
        <taxon>Pseudomonadaceae</taxon>
        <taxon>Pseudomonas</taxon>
    </lineage>
</organism>
<accession>A0AAD2W485</accession>
<proteinExistence type="predicted"/>
<evidence type="ECO:0000313" key="2">
    <source>
        <dbReference type="Proteomes" id="UP000013237"/>
    </source>
</evidence>
<dbReference type="SUPFAM" id="SSF52540">
    <property type="entry name" value="P-loop containing nucleoside triphosphate hydrolases"/>
    <property type="match status" value="1"/>
</dbReference>
<dbReference type="RefSeq" id="WP_004577683.1">
    <property type="nucleotide sequence ID" value="NZ_APBQ01000217.1"/>
</dbReference>
<gene>
    <name evidence="1" type="ORF">C206_29463</name>
</gene>
<dbReference type="Gene3D" id="3.40.50.300">
    <property type="entry name" value="P-loop containing nucleotide triphosphate hydrolases"/>
    <property type="match status" value="1"/>
</dbReference>
<name>A0AAD2W485_PSEPU</name>
<dbReference type="AlphaFoldDB" id="A0AAD2W485"/>
<sequence length="1226" mass="139202">MDYSRIRGMESGQRLAFEELICQLGRRDKPAAKAEFRRVEGAGGDGGLEAYWLLDDDKKVGYQAKYYLKSSDINWANIDDSVEKALRSHPSLKKYIVAIPCDLTDKSGPKGGGKRGWDHWETHKEKWEKLVPAGQHVEFTLWSASDITDRLSNPNAEGLKKYWFGDFEFSPQWFANNVGFAIQSLDERYHPDDHVEVSIEKLFKVILCDHTIIEDIQKRISKVCRLAKINDPENILGSSERNALDIIATTAKALEILSSRYSPDAWLEWPIQECLDCVDDMSDAIHPLENLIWSLKEAENKPKQSSDYKLSNLEHQLREASSACYSLRSLLRDRYISKQHESSILLNGKAGTGKSHLLGSVAQEAICEGRTAVLILGQHLGGENVWGQITRRLGLGDLNPDVFLQALSAAAEATKRRGLILIDAVNEGGGLALWRNELAEFIARIEKHKNLVLVFSCRYEYTSYIIPPKLSNKIPSFMVQGFRTPEEQKRAARVYLGKRGISQPNTPWLAEEFTNPLFLRSACVALERDNKKFFPKGLIGTKQVFAFYLRSIARNLGAGRDGSDDLVSPTMQSIVAIALDMAGQRRDYVPHSQAIALIAEKFQAYPTPPATTWFEILQRNGLFRLDPDPHSLKADPFLMAEELTRFSFQRLQDHLMASALLDNVENPALALASGSLQFIHNGERILGEWAGLTEALSIQIPELFNEELLDLMPGDTDHWANDYSVGGAFIESLKWRSNESFTDRTLHLYNAFLNASDEHFDIILQVSASVGHPWNAKFLHERLKARKMPQRDAFWSVQVNGLSLEEGSTIHRLIEWSAFEQNNQTDPEVQYLCALTLTWFFSSSNRLIRDRASKALTSLMIINPGLYDKLCNDFAAVDDLYVQERLHTAAYGACCIDGNEQRLQSYSDTAYRIVFGSDVVPLSILLRDAALGIIEMATLKNCLSQSVDVQKCSPPYRTKMIRLSITEEALERASKAVGGSNILSSCTGWMGDFASYEIQPRVSTFLNVSLTDPEPMSDAEIRDRFKEEVIEICPVRSALLKRMRKITHNKFRTLLVRLEHNNKKDEIKDPDHSEEFKRLEKQLLTSLNKEEKARYRKEYQPYFNSSNNRPDRLPHIDIKAAQRWIAKRAYGLGWTNKLFPDDRSHGEDHSRSRPLIERIGKKYQWLALDELLCSLADNKWMSERRSNGSRLYATPLDIGFHRDIDPTILLIEDEAQAISQGVEFDK</sequence>